<dbReference type="EMBL" id="AMQN01001194">
    <property type="status" value="NOT_ANNOTATED_CDS"/>
    <property type="molecule type" value="Genomic_DNA"/>
</dbReference>
<feature type="compositionally biased region" description="Basic and acidic residues" evidence="1">
    <location>
        <begin position="235"/>
        <end position="247"/>
    </location>
</feature>
<dbReference type="OrthoDB" id="9992964at2759"/>
<reference evidence="4" key="1">
    <citation type="submission" date="2012-12" db="EMBL/GenBank/DDBJ databases">
        <authorList>
            <person name="Hellsten U."/>
            <person name="Grimwood J."/>
            <person name="Chapman J.A."/>
            <person name="Shapiro H."/>
            <person name="Aerts A."/>
            <person name="Otillar R.P."/>
            <person name="Terry A.Y."/>
            <person name="Boore J.L."/>
            <person name="Simakov O."/>
            <person name="Marletaz F."/>
            <person name="Cho S.-J."/>
            <person name="Edsinger-Gonzales E."/>
            <person name="Havlak P."/>
            <person name="Kuo D.-H."/>
            <person name="Larsson T."/>
            <person name="Lv J."/>
            <person name="Arendt D."/>
            <person name="Savage R."/>
            <person name="Osoegawa K."/>
            <person name="de Jong P."/>
            <person name="Lindberg D.R."/>
            <person name="Seaver E.C."/>
            <person name="Weisblat D.A."/>
            <person name="Putnam N.H."/>
            <person name="Grigoriev I.V."/>
            <person name="Rokhsar D.S."/>
        </authorList>
    </citation>
    <scope>NUCLEOTIDE SEQUENCE</scope>
    <source>
        <strain evidence="4">I ESC-2004</strain>
    </source>
</reference>
<dbReference type="AlphaFoldDB" id="R7UTC8"/>
<dbReference type="Proteomes" id="UP000014760">
    <property type="component" value="Unassembled WGS sequence"/>
</dbReference>
<dbReference type="GO" id="GO:0005737">
    <property type="term" value="C:cytoplasm"/>
    <property type="evidence" value="ECO:0007669"/>
    <property type="project" value="TreeGrafter"/>
</dbReference>
<protein>
    <submittedName>
        <fullName evidence="2 3">Uncharacterized protein</fullName>
    </submittedName>
</protein>
<evidence type="ECO:0000313" key="4">
    <source>
        <dbReference type="Proteomes" id="UP000014760"/>
    </source>
</evidence>
<dbReference type="EnsemblMetazoa" id="CapteT189266">
    <property type="protein sequence ID" value="CapteP189266"/>
    <property type="gene ID" value="CapteG189266"/>
</dbReference>
<feature type="compositionally biased region" description="Acidic residues" evidence="1">
    <location>
        <begin position="345"/>
        <end position="354"/>
    </location>
</feature>
<feature type="compositionally biased region" description="Acidic residues" evidence="1">
    <location>
        <begin position="292"/>
        <end position="301"/>
    </location>
</feature>
<gene>
    <name evidence="2" type="ORF">CAPTEDRAFT_189266</name>
</gene>
<dbReference type="OMA" id="CSIYTHA"/>
<reference evidence="3" key="3">
    <citation type="submission" date="2015-06" db="UniProtKB">
        <authorList>
            <consortium name="EnsemblMetazoa"/>
        </authorList>
    </citation>
    <scope>IDENTIFICATION</scope>
</reference>
<dbReference type="STRING" id="283909.R7UTC8"/>
<dbReference type="GO" id="GO:0048011">
    <property type="term" value="P:neurotrophin TRK receptor signaling pathway"/>
    <property type="evidence" value="ECO:0007669"/>
    <property type="project" value="InterPro"/>
</dbReference>
<sequence length="397" mass="44253">MGRLACDCLNVQIHTKADDCPPKSPEAIGIDPNLFDGDVCEVDLHLEGVRVVHPYLVRKLPGSCWLVHRCLNCGLYTHAIDDKQSRVIVNASLMKDPSRADTLAKSTAVSPLYKVIVSNREDSQPVRDLGVGAGDYEVLQQILASIQQQLNTFLVAEEGAMEKRVTEYQEAQRQKYSDLQSKVRKEKNSLINLILAAERDRIRNAEQELAAEEAKRKKQSPERPLAEEPAMAAAPRERRLTRMESITKRKSSTADDFNPQRRSSLSPDDLDGNVFDFDPAFQEDSTQPFYTSEDDADDTDDSSSAHGDRGNNKDSIYSASVPISMPIWKPANRSPLSAVNRPSYDDEDDFEPAPDPENMAASIKALAQSVHGDGTEIFGDLPTRRTRTRGIQPEMRK</sequence>
<dbReference type="PANTHER" id="PTHR21844">
    <property type="entry name" value="AKT1 SUBSTRATE 1 PROTEIN"/>
    <property type="match status" value="1"/>
</dbReference>
<keyword evidence="4" id="KW-1185">Reference proteome</keyword>
<feature type="region of interest" description="Disordered" evidence="1">
    <location>
        <begin position="373"/>
        <end position="397"/>
    </location>
</feature>
<dbReference type="HOGENOM" id="CLU_050595_0_0_1"/>
<accession>R7UTC8</accession>
<name>R7UTC8_CAPTE</name>
<evidence type="ECO:0000313" key="2">
    <source>
        <dbReference type="EMBL" id="ELU06631.1"/>
    </source>
</evidence>
<reference evidence="2 4" key="2">
    <citation type="journal article" date="2013" name="Nature">
        <title>Insights into bilaterian evolution from three spiralian genomes.</title>
        <authorList>
            <person name="Simakov O."/>
            <person name="Marletaz F."/>
            <person name="Cho S.J."/>
            <person name="Edsinger-Gonzales E."/>
            <person name="Havlak P."/>
            <person name="Hellsten U."/>
            <person name="Kuo D.H."/>
            <person name="Larsson T."/>
            <person name="Lv J."/>
            <person name="Arendt D."/>
            <person name="Savage R."/>
            <person name="Osoegawa K."/>
            <person name="de Jong P."/>
            <person name="Grimwood J."/>
            <person name="Chapman J.A."/>
            <person name="Shapiro H."/>
            <person name="Aerts A."/>
            <person name="Otillar R.P."/>
            <person name="Terry A.Y."/>
            <person name="Boore J.L."/>
            <person name="Grigoriev I.V."/>
            <person name="Lindberg D.R."/>
            <person name="Seaver E.C."/>
            <person name="Weisblat D.A."/>
            <person name="Putnam N.H."/>
            <person name="Rokhsar D.S."/>
        </authorList>
    </citation>
    <scope>NUCLEOTIDE SEQUENCE</scope>
    <source>
        <strain evidence="2 4">I ESC-2004</strain>
    </source>
</reference>
<evidence type="ECO:0000313" key="3">
    <source>
        <dbReference type="EnsemblMetazoa" id="CapteP189266"/>
    </source>
</evidence>
<feature type="compositionally biased region" description="Basic and acidic residues" evidence="1">
    <location>
        <begin position="208"/>
        <end position="226"/>
    </location>
</feature>
<dbReference type="GO" id="GO:0032007">
    <property type="term" value="P:negative regulation of TOR signaling"/>
    <property type="evidence" value="ECO:0007669"/>
    <property type="project" value="InterPro"/>
</dbReference>
<dbReference type="PANTHER" id="PTHR21844:SF2">
    <property type="entry name" value="PROLINE-RICH AKT1 SUBSTRATE 1"/>
    <property type="match status" value="1"/>
</dbReference>
<proteinExistence type="predicted"/>
<feature type="region of interest" description="Disordered" evidence="1">
    <location>
        <begin position="208"/>
        <end position="357"/>
    </location>
</feature>
<dbReference type="InterPro" id="IPR026682">
    <property type="entry name" value="AKT1S1"/>
</dbReference>
<dbReference type="EMBL" id="KB300511">
    <property type="protein sequence ID" value="ELU06631.1"/>
    <property type="molecule type" value="Genomic_DNA"/>
</dbReference>
<evidence type="ECO:0000256" key="1">
    <source>
        <dbReference type="SAM" id="MobiDB-lite"/>
    </source>
</evidence>
<dbReference type="Pfam" id="PF15798">
    <property type="entry name" value="PRAS"/>
    <property type="match status" value="1"/>
</dbReference>
<organism evidence="2">
    <name type="scientific">Capitella teleta</name>
    <name type="common">Polychaete worm</name>
    <dbReference type="NCBI Taxonomy" id="283909"/>
    <lineage>
        <taxon>Eukaryota</taxon>
        <taxon>Metazoa</taxon>
        <taxon>Spiralia</taxon>
        <taxon>Lophotrochozoa</taxon>
        <taxon>Annelida</taxon>
        <taxon>Polychaeta</taxon>
        <taxon>Sedentaria</taxon>
        <taxon>Scolecida</taxon>
        <taxon>Capitellidae</taxon>
        <taxon>Capitella</taxon>
    </lineage>
</organism>